<evidence type="ECO:0000313" key="3">
    <source>
        <dbReference type="EMBL" id="KAK7082101.1"/>
    </source>
</evidence>
<dbReference type="AlphaFoldDB" id="A0AAN9A666"/>
<reference evidence="3 4" key="1">
    <citation type="submission" date="2023-11" db="EMBL/GenBank/DDBJ databases">
        <title>Halocaridina rubra genome assembly.</title>
        <authorList>
            <person name="Smith C."/>
        </authorList>
    </citation>
    <scope>NUCLEOTIDE SEQUENCE [LARGE SCALE GENOMIC DNA]</scope>
    <source>
        <strain evidence="3">EP-1</strain>
        <tissue evidence="3">Whole</tissue>
    </source>
</reference>
<organism evidence="3 4">
    <name type="scientific">Halocaridina rubra</name>
    <name type="common">Hawaiian red shrimp</name>
    <dbReference type="NCBI Taxonomy" id="373956"/>
    <lineage>
        <taxon>Eukaryota</taxon>
        <taxon>Metazoa</taxon>
        <taxon>Ecdysozoa</taxon>
        <taxon>Arthropoda</taxon>
        <taxon>Crustacea</taxon>
        <taxon>Multicrustacea</taxon>
        <taxon>Malacostraca</taxon>
        <taxon>Eumalacostraca</taxon>
        <taxon>Eucarida</taxon>
        <taxon>Decapoda</taxon>
        <taxon>Pleocyemata</taxon>
        <taxon>Caridea</taxon>
        <taxon>Atyoidea</taxon>
        <taxon>Atyidae</taxon>
        <taxon>Halocaridina</taxon>
    </lineage>
</organism>
<dbReference type="Proteomes" id="UP001381693">
    <property type="component" value="Unassembled WGS sequence"/>
</dbReference>
<keyword evidence="2" id="KW-1133">Transmembrane helix</keyword>
<proteinExistence type="predicted"/>
<keyword evidence="2" id="KW-0472">Membrane</keyword>
<feature type="compositionally biased region" description="Polar residues" evidence="1">
    <location>
        <begin position="310"/>
        <end position="330"/>
    </location>
</feature>
<accession>A0AAN9A666</accession>
<keyword evidence="4" id="KW-1185">Reference proteome</keyword>
<comment type="caution">
    <text evidence="3">The sequence shown here is derived from an EMBL/GenBank/DDBJ whole genome shotgun (WGS) entry which is preliminary data.</text>
</comment>
<protein>
    <recommendedName>
        <fullName evidence="5">EB domain-containing protein</fullName>
    </recommendedName>
</protein>
<evidence type="ECO:0000256" key="2">
    <source>
        <dbReference type="SAM" id="Phobius"/>
    </source>
</evidence>
<feature type="transmembrane region" description="Helical" evidence="2">
    <location>
        <begin position="266"/>
        <end position="285"/>
    </location>
</feature>
<evidence type="ECO:0000313" key="4">
    <source>
        <dbReference type="Proteomes" id="UP001381693"/>
    </source>
</evidence>
<dbReference type="EMBL" id="JAXCGZ010004194">
    <property type="protein sequence ID" value="KAK7082101.1"/>
    <property type="molecule type" value="Genomic_DNA"/>
</dbReference>
<feature type="compositionally biased region" description="Low complexity" evidence="1">
    <location>
        <begin position="451"/>
        <end position="470"/>
    </location>
</feature>
<feature type="compositionally biased region" description="Low complexity" evidence="1">
    <location>
        <begin position="332"/>
        <end position="346"/>
    </location>
</feature>
<evidence type="ECO:0008006" key="5">
    <source>
        <dbReference type="Google" id="ProtNLM"/>
    </source>
</evidence>
<sequence length="512" mass="56424">MGIPRKGEDAKRNEDCKILEWRMSSYWNMLILLLFLGSSGANFIGKSCSRNSSCSSYLDNSLKCMDGICKCPPTIELKHSSYDLSPICDETFSALTGMFSNCKKKPSRCTENEECIDFKSPYHFLKDHGRCSCKEGHIRVGSDCLKVNHQKVLEPCYVIKDGPLRSCDLSAKSYCKQRKCICFETFFANTTSGSCEPMSQYIIKYNLTSYQVKPGEYCTENHHCISGLTCKDFKCNCPEECPYKEEEEICDCGLEPISEQGTDADIFGPVFVGIFLGILIIVFWCRRIRKTIEKRKKKLTGPRFDGLETVQDSPRRNTYSLTPINTNTGGNVAASPSRSVRPSSTTESRQSPLRPGVSSKSQPPKYDEKTPASDLPPYRPPVFGFSPSDPLESFRYQPPPPYTEKPLDASAPPYAFSPPTVEGSSLPEAGPSPSAPLPYDISPSVLPSTNPSSSLPCPSRPSSFSSVPDPSSCPPDTGSSLPYAVNPYGASSSIPIPDPLEYTVPPYNPSQP</sequence>
<feature type="region of interest" description="Disordered" evidence="1">
    <location>
        <begin position="304"/>
        <end position="512"/>
    </location>
</feature>
<gene>
    <name evidence="3" type="ORF">SK128_020124</name>
</gene>
<name>A0AAN9A666_HALRR</name>
<evidence type="ECO:0000256" key="1">
    <source>
        <dbReference type="SAM" id="MobiDB-lite"/>
    </source>
</evidence>
<keyword evidence="2" id="KW-0812">Transmembrane</keyword>